<evidence type="ECO:0000256" key="1">
    <source>
        <dbReference type="ARBA" id="ARBA00000073"/>
    </source>
</evidence>
<organism evidence="8 9">
    <name type="scientific">Helicovermis profundi</name>
    <dbReference type="NCBI Taxonomy" id="3065157"/>
    <lineage>
        <taxon>Bacteria</taxon>
        <taxon>Bacillati</taxon>
        <taxon>Bacillota</taxon>
        <taxon>Clostridia</taxon>
        <taxon>Helicovermis</taxon>
    </lineage>
</organism>
<dbReference type="GO" id="GO:0003723">
    <property type="term" value="F:RNA binding"/>
    <property type="evidence" value="ECO:0007669"/>
    <property type="project" value="UniProtKB-KW"/>
</dbReference>
<dbReference type="InterPro" id="IPR006145">
    <property type="entry name" value="PsdUridine_synth_RsuA/RluA"/>
</dbReference>
<dbReference type="Pfam" id="PF01479">
    <property type="entry name" value="S4"/>
    <property type="match status" value="1"/>
</dbReference>
<dbReference type="SMART" id="SM00363">
    <property type="entry name" value="S4"/>
    <property type="match status" value="1"/>
</dbReference>
<comment type="catalytic activity">
    <reaction evidence="1 6">
        <text>a uridine in RNA = a pseudouridine in RNA</text>
        <dbReference type="Rhea" id="RHEA:48348"/>
        <dbReference type="Rhea" id="RHEA-COMP:12068"/>
        <dbReference type="Rhea" id="RHEA-COMP:12069"/>
        <dbReference type="ChEBI" id="CHEBI:65314"/>
        <dbReference type="ChEBI" id="CHEBI:65315"/>
    </reaction>
</comment>
<dbReference type="RefSeq" id="WP_338536418.1">
    <property type="nucleotide sequence ID" value="NZ_AP028654.1"/>
</dbReference>
<proteinExistence type="inferred from homology"/>
<dbReference type="AlphaFoldDB" id="A0AAU9ELD8"/>
<dbReference type="PROSITE" id="PS50889">
    <property type="entry name" value="S4"/>
    <property type="match status" value="1"/>
</dbReference>
<evidence type="ECO:0000256" key="5">
    <source>
        <dbReference type="PROSITE-ProRule" id="PRU00182"/>
    </source>
</evidence>
<dbReference type="Pfam" id="PF00849">
    <property type="entry name" value="PseudoU_synth_2"/>
    <property type="match status" value="1"/>
</dbReference>
<dbReference type="KEGG" id="hprf:HLPR_04020"/>
<dbReference type="GO" id="GO:0120159">
    <property type="term" value="F:rRNA pseudouridine synthase activity"/>
    <property type="evidence" value="ECO:0007669"/>
    <property type="project" value="UniProtKB-ARBA"/>
</dbReference>
<dbReference type="NCBIfam" id="TIGR00005">
    <property type="entry name" value="rluA_subfam"/>
    <property type="match status" value="1"/>
</dbReference>
<keyword evidence="9" id="KW-1185">Reference proteome</keyword>
<protein>
    <recommendedName>
        <fullName evidence="6">Pseudouridine synthase</fullName>
        <ecNumber evidence="6">5.4.99.-</ecNumber>
    </recommendedName>
</protein>
<evidence type="ECO:0000256" key="2">
    <source>
        <dbReference type="ARBA" id="ARBA00010876"/>
    </source>
</evidence>
<dbReference type="InterPro" id="IPR006225">
    <property type="entry name" value="PsdUridine_synth_RluC/D"/>
</dbReference>
<dbReference type="Gene3D" id="3.10.290.10">
    <property type="entry name" value="RNA-binding S4 domain"/>
    <property type="match status" value="1"/>
</dbReference>
<evidence type="ECO:0000313" key="8">
    <source>
        <dbReference type="EMBL" id="BEP28071.1"/>
    </source>
</evidence>
<gene>
    <name evidence="8" type="ORF">HLPR_04020</name>
</gene>
<evidence type="ECO:0000256" key="3">
    <source>
        <dbReference type="ARBA" id="ARBA00023235"/>
    </source>
</evidence>
<feature type="active site" evidence="4">
    <location>
        <position position="141"/>
    </location>
</feature>
<dbReference type="GO" id="GO:0000455">
    <property type="term" value="P:enzyme-directed rRNA pseudouridine synthesis"/>
    <property type="evidence" value="ECO:0007669"/>
    <property type="project" value="UniProtKB-ARBA"/>
</dbReference>
<comment type="function">
    <text evidence="6">Responsible for synthesis of pseudouridine from uracil.</text>
</comment>
<feature type="domain" description="RNA-binding S4" evidence="7">
    <location>
        <begin position="13"/>
        <end position="72"/>
    </location>
</feature>
<dbReference type="InterPro" id="IPR050188">
    <property type="entry name" value="RluA_PseudoU_synthase"/>
</dbReference>
<keyword evidence="3 6" id="KW-0413">Isomerase</keyword>
<dbReference type="CDD" id="cd00165">
    <property type="entry name" value="S4"/>
    <property type="match status" value="1"/>
</dbReference>
<dbReference type="Proteomes" id="UP001321786">
    <property type="component" value="Chromosome"/>
</dbReference>
<sequence length="307" mass="35908">MREIIIGTNENGQRLDRFLTKYLNNSSRSNIYKLIRKKVFKVNGKRIKEEYFLKEGDVLEIFLAEESLEKLIKEEEFISASTLDLDIVFEDEDILIVNKPKGLLTHPDKSEYKNTLSTKVNTYLKHLCTRTFKPASIQRLDKNTSGLIIFCKNYESLKNFNEIMRERKIKKFYLAVVEGIIKESGEVKGYIEKDSDKNKVYMSKNKRSEEAKLCHTKYKPLKIINNNYTLLEVELLTGRTHQIRVSMSYIKHPIVGDKKYTGKKLKNVNSQLLHGYKVIIDDEIFINTHSTNEFTCVSKEIELFLKN</sequence>
<dbReference type="CDD" id="cd02869">
    <property type="entry name" value="PseudoU_synth_RluA_like"/>
    <property type="match status" value="1"/>
</dbReference>
<name>A0AAU9ELD8_9FIRM</name>
<dbReference type="SUPFAM" id="SSF55120">
    <property type="entry name" value="Pseudouridine synthase"/>
    <property type="match status" value="1"/>
</dbReference>
<dbReference type="PANTHER" id="PTHR21600">
    <property type="entry name" value="MITOCHONDRIAL RNA PSEUDOURIDINE SYNTHASE"/>
    <property type="match status" value="1"/>
</dbReference>
<evidence type="ECO:0000256" key="4">
    <source>
        <dbReference type="PIRSR" id="PIRSR606225-1"/>
    </source>
</evidence>
<keyword evidence="5" id="KW-0694">RNA-binding</keyword>
<dbReference type="EMBL" id="AP028654">
    <property type="protein sequence ID" value="BEP28071.1"/>
    <property type="molecule type" value="Genomic_DNA"/>
</dbReference>
<dbReference type="Gene3D" id="3.30.2350.10">
    <property type="entry name" value="Pseudouridine synthase"/>
    <property type="match status" value="1"/>
</dbReference>
<evidence type="ECO:0000256" key="6">
    <source>
        <dbReference type="RuleBase" id="RU362028"/>
    </source>
</evidence>
<reference evidence="8 9" key="1">
    <citation type="submission" date="2023-08" db="EMBL/GenBank/DDBJ databases">
        <title>Helicovermis profunda gen. nov., sp. nov., a novel mesophilic, fermentative bacterium within the Bacillota from a deep-sea hydrothermal vent chimney.</title>
        <authorList>
            <person name="Miyazaki U."/>
            <person name="Mizutani D."/>
            <person name="Hashimoto Y."/>
            <person name="Tame A."/>
            <person name="Sawayama S."/>
            <person name="Miyazaki J."/>
            <person name="Takai K."/>
            <person name="Nakagawa S."/>
        </authorList>
    </citation>
    <scope>NUCLEOTIDE SEQUENCE [LARGE SCALE GENOMIC DNA]</scope>
    <source>
        <strain evidence="8 9">S502</strain>
    </source>
</reference>
<dbReference type="InterPro" id="IPR002942">
    <property type="entry name" value="S4_RNA-bd"/>
</dbReference>
<comment type="similarity">
    <text evidence="2 6">Belongs to the pseudouridine synthase RluA family.</text>
</comment>
<evidence type="ECO:0000313" key="9">
    <source>
        <dbReference type="Proteomes" id="UP001321786"/>
    </source>
</evidence>
<accession>A0AAU9ELD8</accession>
<dbReference type="InterPro" id="IPR006224">
    <property type="entry name" value="PsdUridine_synth_RluA-like_CS"/>
</dbReference>
<evidence type="ECO:0000259" key="7">
    <source>
        <dbReference type="SMART" id="SM00363"/>
    </source>
</evidence>
<dbReference type="InterPro" id="IPR036986">
    <property type="entry name" value="S4_RNA-bd_sf"/>
</dbReference>
<dbReference type="EC" id="5.4.99.-" evidence="6"/>
<dbReference type="PROSITE" id="PS01129">
    <property type="entry name" value="PSI_RLU"/>
    <property type="match status" value="1"/>
</dbReference>
<dbReference type="SUPFAM" id="SSF55174">
    <property type="entry name" value="Alpha-L RNA-binding motif"/>
    <property type="match status" value="1"/>
</dbReference>
<dbReference type="InterPro" id="IPR020103">
    <property type="entry name" value="PsdUridine_synth_cat_dom_sf"/>
</dbReference>